<dbReference type="PANTHER" id="PTHR41878">
    <property type="entry name" value="LEXA REPRESSOR-RELATED"/>
    <property type="match status" value="1"/>
</dbReference>
<dbReference type="RefSeq" id="WP_004999382.1">
    <property type="nucleotide sequence ID" value="NZ_CH672427.1"/>
</dbReference>
<protein>
    <recommendedName>
        <fullName evidence="1">Plasmid pRiA4b Orf3-like domain-containing protein</fullName>
    </recommendedName>
</protein>
<dbReference type="InterPro" id="IPR024047">
    <property type="entry name" value="MM3350-like_sf"/>
</dbReference>
<organism evidence="2 3">
    <name type="scientific">Nitrococcus mobilis Nb-231</name>
    <dbReference type="NCBI Taxonomy" id="314278"/>
    <lineage>
        <taxon>Bacteria</taxon>
        <taxon>Pseudomonadati</taxon>
        <taxon>Pseudomonadota</taxon>
        <taxon>Gammaproteobacteria</taxon>
        <taxon>Chromatiales</taxon>
        <taxon>Ectothiorhodospiraceae</taxon>
        <taxon>Nitrococcus</taxon>
    </lineage>
</organism>
<dbReference type="InterPro" id="IPR012912">
    <property type="entry name" value="Plasmid_pRiA4b_Orf3-like"/>
</dbReference>
<sequence length="54" mass="6331">MAGKSKPSVYQIKVTLMESRPLIWRRILAPSHMPLPTFHELLQIARGWENDHLH</sequence>
<keyword evidence="3" id="KW-1185">Reference proteome</keyword>
<evidence type="ECO:0000313" key="3">
    <source>
        <dbReference type="Proteomes" id="UP000003374"/>
    </source>
</evidence>
<dbReference type="HOGENOM" id="CLU_193602_1_0_6"/>
<dbReference type="Gene3D" id="3.10.290.30">
    <property type="entry name" value="MM3350-like"/>
    <property type="match status" value="1"/>
</dbReference>
<dbReference type="Pfam" id="PF07929">
    <property type="entry name" value="PRiA4_ORF3"/>
    <property type="match status" value="1"/>
</dbReference>
<dbReference type="AlphaFoldDB" id="A4BUI7"/>
<evidence type="ECO:0000259" key="1">
    <source>
        <dbReference type="Pfam" id="PF07929"/>
    </source>
</evidence>
<dbReference type="EMBL" id="AAOF01000018">
    <property type="protein sequence ID" value="EAR20701.1"/>
    <property type="molecule type" value="Genomic_DNA"/>
</dbReference>
<dbReference type="Proteomes" id="UP000003374">
    <property type="component" value="Unassembled WGS sequence"/>
</dbReference>
<proteinExistence type="predicted"/>
<feature type="domain" description="Plasmid pRiA4b Orf3-like" evidence="1">
    <location>
        <begin position="9"/>
        <end position="54"/>
    </location>
</feature>
<dbReference type="SUPFAM" id="SSF159941">
    <property type="entry name" value="MM3350-like"/>
    <property type="match status" value="1"/>
</dbReference>
<comment type="caution">
    <text evidence="2">The sequence shown here is derived from an EMBL/GenBank/DDBJ whole genome shotgun (WGS) entry which is preliminary data.</text>
</comment>
<evidence type="ECO:0000313" key="2">
    <source>
        <dbReference type="EMBL" id="EAR20701.1"/>
    </source>
</evidence>
<accession>A4BUI7</accession>
<name>A4BUI7_9GAMM</name>
<dbReference type="STRING" id="314278.NB231_02253"/>
<reference evidence="2 3" key="1">
    <citation type="submission" date="2006-02" db="EMBL/GenBank/DDBJ databases">
        <authorList>
            <person name="Waterbury J."/>
            <person name="Ferriera S."/>
            <person name="Johnson J."/>
            <person name="Kravitz S."/>
            <person name="Halpern A."/>
            <person name="Remington K."/>
            <person name="Beeson K."/>
            <person name="Tran B."/>
            <person name="Rogers Y.-H."/>
            <person name="Friedman R."/>
            <person name="Venter J.C."/>
        </authorList>
    </citation>
    <scope>NUCLEOTIDE SEQUENCE [LARGE SCALE GENOMIC DNA]</scope>
    <source>
        <strain evidence="2 3">Nb-231</strain>
    </source>
</reference>
<gene>
    <name evidence="2" type="ORF">NB231_02253</name>
</gene>
<dbReference type="PANTHER" id="PTHR41878:SF1">
    <property type="entry name" value="TNPR PROTEIN"/>
    <property type="match status" value="1"/>
</dbReference>